<evidence type="ECO:0000256" key="1">
    <source>
        <dbReference type="ARBA" id="ARBA00022729"/>
    </source>
</evidence>
<evidence type="ECO:0000256" key="3">
    <source>
        <dbReference type="SAM" id="SignalP"/>
    </source>
</evidence>
<dbReference type="PANTHER" id="PTHR46580:SF2">
    <property type="entry name" value="MAM DOMAIN-CONTAINING PROTEIN"/>
    <property type="match status" value="1"/>
</dbReference>
<feature type="region of interest" description="Disordered" evidence="2">
    <location>
        <begin position="333"/>
        <end position="354"/>
    </location>
</feature>
<dbReference type="InterPro" id="IPR028994">
    <property type="entry name" value="Integrin_alpha_N"/>
</dbReference>
<evidence type="ECO:0008006" key="6">
    <source>
        <dbReference type="Google" id="ProtNLM"/>
    </source>
</evidence>
<dbReference type="SUPFAM" id="SSF69318">
    <property type="entry name" value="Integrin alpha N-terminal domain"/>
    <property type="match status" value="1"/>
</dbReference>
<dbReference type="Proteomes" id="UP000063699">
    <property type="component" value="Chromosome"/>
</dbReference>
<keyword evidence="5" id="KW-1185">Reference proteome</keyword>
<dbReference type="AlphaFoldDB" id="A0A0N9I1Y4"/>
<dbReference type="RefSeq" id="WP_054290623.1">
    <property type="nucleotide sequence ID" value="NZ_CP012752.1"/>
</dbReference>
<accession>A0A0N9I1Y4</accession>
<dbReference type="EMBL" id="CP012752">
    <property type="protein sequence ID" value="ALG08716.1"/>
    <property type="molecule type" value="Genomic_DNA"/>
</dbReference>
<proteinExistence type="predicted"/>
<dbReference type="Gene3D" id="2.30.30.100">
    <property type="match status" value="4"/>
</dbReference>
<evidence type="ECO:0000313" key="4">
    <source>
        <dbReference type="EMBL" id="ALG08716.1"/>
    </source>
</evidence>
<feature type="chain" id="PRO_5006035757" description="VCBS repeat-containing protein" evidence="3">
    <location>
        <begin position="29"/>
        <end position="411"/>
    </location>
</feature>
<evidence type="ECO:0000256" key="2">
    <source>
        <dbReference type="SAM" id="MobiDB-lite"/>
    </source>
</evidence>
<name>A0A0N9I1Y4_9PSEU</name>
<dbReference type="PANTHER" id="PTHR46580">
    <property type="entry name" value="SENSOR KINASE-RELATED"/>
    <property type="match status" value="1"/>
</dbReference>
<protein>
    <recommendedName>
        <fullName evidence="6">VCBS repeat-containing protein</fullName>
    </recommendedName>
</protein>
<organism evidence="4 5">
    <name type="scientific">Kibdelosporangium phytohabitans</name>
    <dbReference type="NCBI Taxonomy" id="860235"/>
    <lineage>
        <taxon>Bacteria</taxon>
        <taxon>Bacillati</taxon>
        <taxon>Actinomycetota</taxon>
        <taxon>Actinomycetes</taxon>
        <taxon>Pseudonocardiales</taxon>
        <taxon>Pseudonocardiaceae</taxon>
        <taxon>Kibdelosporangium</taxon>
    </lineage>
</organism>
<gene>
    <name evidence="4" type="ORF">AOZ06_18940</name>
</gene>
<dbReference type="Pfam" id="PF13517">
    <property type="entry name" value="FG-GAP_3"/>
    <property type="match status" value="2"/>
</dbReference>
<reference evidence="4 5" key="1">
    <citation type="submission" date="2015-07" db="EMBL/GenBank/DDBJ databases">
        <title>Genome sequencing of Kibdelosporangium phytohabitans.</title>
        <authorList>
            <person name="Qin S."/>
            <person name="Xing K."/>
        </authorList>
    </citation>
    <scope>NUCLEOTIDE SEQUENCE [LARGE SCALE GENOMIC DNA]</scope>
    <source>
        <strain evidence="4 5">KLBMP1111</strain>
    </source>
</reference>
<evidence type="ECO:0000313" key="5">
    <source>
        <dbReference type="Proteomes" id="UP000063699"/>
    </source>
</evidence>
<dbReference type="OrthoDB" id="877328at2"/>
<dbReference type="STRING" id="860235.AOZ06_18940"/>
<keyword evidence="1 3" id="KW-0732">Signal</keyword>
<dbReference type="InterPro" id="IPR013517">
    <property type="entry name" value="FG-GAP"/>
</dbReference>
<feature type="signal peptide" evidence="3">
    <location>
        <begin position="1"/>
        <end position="28"/>
    </location>
</feature>
<sequence length="411" mass="42217">MIKRTIWKPAAPLAVAALAATVVSSAQAAPEDEPASSARPIASPAVVVFADPAEFKAGKRSWSVAYADFNGDGKLDAATGNGGNSLSVLSGNGDGTFGARTDYPAPKEPYFLTFDVTTADFNGDGKPDLALAGGNPIGNVGIYLNKGDGTFDAPRTVPVGYGPNQITTGDLNRDGKADLITANNFAANITVRLGRGDGTFGPEKRYNIGPGPQGVTVADVNGDRVPDVLTGNFGRIEDSLSVLIGRGDGTFRDAHSYAAGETVNDVVVGDFNRDGVPDVAVGEFVNNKISVLLGKRWGGFGPARKYDTGTGLNELTVGDFNGDGALDIASTVSPDANRDPSAPPPNDPKGAGVSVLLGHGDGTFAGKTHYTMPGTVAAVKAADVNKDGRTDLLGVNLANESLVVWVNKGNK</sequence>
<dbReference type="KEGG" id="kphy:AOZ06_18940"/>